<dbReference type="Proteomes" id="UP001176940">
    <property type="component" value="Unassembled WGS sequence"/>
</dbReference>
<reference evidence="1" key="1">
    <citation type="submission" date="2023-07" db="EMBL/GenBank/DDBJ databases">
        <authorList>
            <person name="Stuckert A."/>
        </authorList>
    </citation>
    <scope>NUCLEOTIDE SEQUENCE</scope>
</reference>
<gene>
    <name evidence="1" type="ORF">RIMI_LOCUS2193822</name>
</gene>
<comment type="caution">
    <text evidence="1">The sequence shown here is derived from an EMBL/GenBank/DDBJ whole genome shotgun (WGS) entry which is preliminary data.</text>
</comment>
<evidence type="ECO:0000313" key="2">
    <source>
        <dbReference type="Proteomes" id="UP001176940"/>
    </source>
</evidence>
<sequence>MRTGQAEWLMFKKMLEMKGAAEEGNHYRDRSTKLECLFISGYGTKSSKAGYGAGNYLNAAQGGYRNGYGAYPSNLQQQGYGNSAGLQGEDEVLAAGGSVSYITGRYTIFIHVFYISGGIGKPSKAGAGFPNSFFPQGLYQQPYPNGLSNYQSNGKGIKSPLSAYQGPVGERSKLGSFGKLPYRSQPLAADSLGYDAKSGVKSPYGSQAAYPDPASSKYAGAGQIPYSSQPVSPSVIEEVVTPSSPVEGGYQQLGGGQGTMDIMGM</sequence>
<accession>A0ABN9KU62</accession>
<evidence type="ECO:0000313" key="1">
    <source>
        <dbReference type="EMBL" id="CAJ0924167.1"/>
    </source>
</evidence>
<organism evidence="1 2">
    <name type="scientific">Ranitomeya imitator</name>
    <name type="common">mimic poison frog</name>
    <dbReference type="NCBI Taxonomy" id="111125"/>
    <lineage>
        <taxon>Eukaryota</taxon>
        <taxon>Metazoa</taxon>
        <taxon>Chordata</taxon>
        <taxon>Craniata</taxon>
        <taxon>Vertebrata</taxon>
        <taxon>Euteleostomi</taxon>
        <taxon>Amphibia</taxon>
        <taxon>Batrachia</taxon>
        <taxon>Anura</taxon>
        <taxon>Neobatrachia</taxon>
        <taxon>Hyloidea</taxon>
        <taxon>Dendrobatidae</taxon>
        <taxon>Dendrobatinae</taxon>
        <taxon>Ranitomeya</taxon>
    </lineage>
</organism>
<dbReference type="EMBL" id="CAUEEQ010003007">
    <property type="protein sequence ID" value="CAJ0924167.1"/>
    <property type="molecule type" value="Genomic_DNA"/>
</dbReference>
<protein>
    <submittedName>
        <fullName evidence="1">Uncharacterized protein</fullName>
    </submittedName>
</protein>
<name>A0ABN9KU62_9NEOB</name>
<keyword evidence="2" id="KW-1185">Reference proteome</keyword>
<proteinExistence type="predicted"/>